<feature type="compositionally biased region" description="Basic and acidic residues" evidence="1">
    <location>
        <begin position="13"/>
        <end position="28"/>
    </location>
</feature>
<organism evidence="2 3">
    <name type="scientific">Curtobacterium citreum</name>
    <dbReference type="NCBI Taxonomy" id="2036"/>
    <lineage>
        <taxon>Bacteria</taxon>
        <taxon>Bacillati</taxon>
        <taxon>Actinomycetota</taxon>
        <taxon>Actinomycetes</taxon>
        <taxon>Micrococcales</taxon>
        <taxon>Microbacteriaceae</taxon>
        <taxon>Curtobacterium</taxon>
    </lineage>
</organism>
<accession>A0ABU8YAH9</accession>
<name>A0ABU8YAH9_9MICO</name>
<evidence type="ECO:0000313" key="2">
    <source>
        <dbReference type="EMBL" id="MEK0171749.1"/>
    </source>
</evidence>
<sequence length="151" mass="16543">MARTTKTEGTFTDEERAAMQEHAAEVRRTRGTKGTKAEKAAADAAAVEAKIAEMPEPDRGLAERIHRIALEVAPELAPKLWYGMPAYAKDGKAVFFFQDAAKFKARYSTLGFQDSAALDDGSFWPTSWAITPEFSEADEATVADLIRRAVS</sequence>
<feature type="region of interest" description="Disordered" evidence="1">
    <location>
        <begin position="1"/>
        <end position="37"/>
    </location>
</feature>
<dbReference type="Proteomes" id="UP001370299">
    <property type="component" value="Unassembled WGS sequence"/>
</dbReference>
<evidence type="ECO:0000256" key="1">
    <source>
        <dbReference type="SAM" id="MobiDB-lite"/>
    </source>
</evidence>
<protein>
    <submittedName>
        <fullName evidence="2">DUF1801 domain-containing protein</fullName>
    </submittedName>
</protein>
<comment type="caution">
    <text evidence="2">The sequence shown here is derived from an EMBL/GenBank/DDBJ whole genome shotgun (WGS) entry which is preliminary data.</text>
</comment>
<proteinExistence type="predicted"/>
<gene>
    <name evidence="2" type="ORF">WMN62_09725</name>
</gene>
<dbReference type="SUPFAM" id="SSF159888">
    <property type="entry name" value="YdhG-like"/>
    <property type="match status" value="1"/>
</dbReference>
<dbReference type="EMBL" id="JBBLYY010000047">
    <property type="protein sequence ID" value="MEK0171749.1"/>
    <property type="molecule type" value="Genomic_DNA"/>
</dbReference>
<keyword evidence="3" id="KW-1185">Reference proteome</keyword>
<dbReference type="Gene3D" id="3.90.1150.200">
    <property type="match status" value="1"/>
</dbReference>
<reference evidence="2 3" key="1">
    <citation type="submission" date="2024-03" db="EMBL/GenBank/DDBJ databases">
        <title>Whole genomes of four grape xylem sap localized bacterial endophytes.</title>
        <authorList>
            <person name="Kumar G."/>
            <person name="Savka M.A."/>
        </authorList>
    </citation>
    <scope>NUCLEOTIDE SEQUENCE [LARGE SCALE GENOMIC DNA]</scope>
    <source>
        <strain evidence="2 3">RIT_GXS8</strain>
    </source>
</reference>
<dbReference type="RefSeq" id="WP_340196019.1">
    <property type="nucleotide sequence ID" value="NZ_JBBKAP010000018.1"/>
</dbReference>
<evidence type="ECO:0000313" key="3">
    <source>
        <dbReference type="Proteomes" id="UP001370299"/>
    </source>
</evidence>